<protein>
    <recommendedName>
        <fullName evidence="3">DUF3606 domain-containing protein</fullName>
    </recommendedName>
</protein>
<accession>A0A1H7QPM1</accession>
<dbReference type="RefSeq" id="WP_089909605.1">
    <property type="nucleotide sequence ID" value="NZ_FOBB01000002.1"/>
</dbReference>
<evidence type="ECO:0008006" key="3">
    <source>
        <dbReference type="Google" id="ProtNLM"/>
    </source>
</evidence>
<dbReference type="EMBL" id="FOBB01000002">
    <property type="protein sequence ID" value="SEL49654.1"/>
    <property type="molecule type" value="Genomic_DNA"/>
</dbReference>
<dbReference type="Proteomes" id="UP000198984">
    <property type="component" value="Unassembled WGS sequence"/>
</dbReference>
<dbReference type="AlphaFoldDB" id="A0A1H7QPM1"/>
<evidence type="ECO:0000313" key="1">
    <source>
        <dbReference type="EMBL" id="SEL49654.1"/>
    </source>
</evidence>
<reference evidence="1 2" key="1">
    <citation type="submission" date="2016-10" db="EMBL/GenBank/DDBJ databases">
        <authorList>
            <person name="de Groot N.N."/>
        </authorList>
    </citation>
    <scope>NUCLEOTIDE SEQUENCE [LARGE SCALE GENOMIC DNA]</scope>
    <source>
        <strain evidence="1 2">DSM 21039</strain>
    </source>
</reference>
<proteinExistence type="predicted"/>
<organism evidence="1 2">
    <name type="scientific">Chitinophaga rupis</name>
    <dbReference type="NCBI Taxonomy" id="573321"/>
    <lineage>
        <taxon>Bacteria</taxon>
        <taxon>Pseudomonadati</taxon>
        <taxon>Bacteroidota</taxon>
        <taxon>Chitinophagia</taxon>
        <taxon>Chitinophagales</taxon>
        <taxon>Chitinophagaceae</taxon>
        <taxon>Chitinophaga</taxon>
    </lineage>
</organism>
<evidence type="ECO:0000313" key="2">
    <source>
        <dbReference type="Proteomes" id="UP000198984"/>
    </source>
</evidence>
<dbReference type="InterPro" id="IPR022037">
    <property type="entry name" value="DUF3606"/>
</dbReference>
<keyword evidence="2" id="KW-1185">Reference proteome</keyword>
<dbReference type="Pfam" id="PF12244">
    <property type="entry name" value="DUF3606"/>
    <property type="match status" value="1"/>
</dbReference>
<name>A0A1H7QPM1_9BACT</name>
<gene>
    <name evidence="1" type="ORF">SAMN04488505_102405</name>
</gene>
<sequence length="59" mass="6928">MPDNNATSFQDLKIIDPLRDDHVEYLSEELKVTKEEILKTINEVGEKREDIENAIRSRQ</sequence>